<evidence type="ECO:0000313" key="4">
    <source>
        <dbReference type="Proteomes" id="UP000789595"/>
    </source>
</evidence>
<feature type="compositionally biased region" description="Acidic residues" evidence="1">
    <location>
        <begin position="39"/>
        <end position="59"/>
    </location>
</feature>
<reference evidence="2" key="1">
    <citation type="submission" date="2021-01" db="EMBL/GenBank/DDBJ databases">
        <authorList>
            <person name="Corre E."/>
            <person name="Pelletier E."/>
            <person name="Niang G."/>
            <person name="Scheremetjew M."/>
            <person name="Finn R."/>
            <person name="Kale V."/>
            <person name="Holt S."/>
            <person name="Cochrane G."/>
            <person name="Meng A."/>
            <person name="Brown T."/>
            <person name="Cohen L."/>
        </authorList>
    </citation>
    <scope>NUCLEOTIDE SEQUENCE</scope>
    <source>
        <strain evidence="2">CCMP1756</strain>
    </source>
</reference>
<dbReference type="Proteomes" id="UP000789595">
    <property type="component" value="Unassembled WGS sequence"/>
</dbReference>
<feature type="region of interest" description="Disordered" evidence="1">
    <location>
        <begin position="29"/>
        <end position="185"/>
    </location>
</feature>
<feature type="region of interest" description="Disordered" evidence="1">
    <location>
        <begin position="397"/>
        <end position="429"/>
    </location>
</feature>
<proteinExistence type="predicted"/>
<keyword evidence="4" id="KW-1185">Reference proteome</keyword>
<gene>
    <name evidence="2" type="ORF">PCAL00307_LOCUS6642</name>
    <name evidence="3" type="ORF">PECAL_3P02250</name>
</gene>
<evidence type="ECO:0000313" key="3">
    <source>
        <dbReference type="EMBL" id="CAH0370346.1"/>
    </source>
</evidence>
<accession>A0A7S3ZRA5</accession>
<dbReference type="EMBL" id="HBIW01007874">
    <property type="protein sequence ID" value="CAE0691206.1"/>
    <property type="molecule type" value="Transcribed_RNA"/>
</dbReference>
<evidence type="ECO:0000313" key="2">
    <source>
        <dbReference type="EMBL" id="CAE0691206.1"/>
    </source>
</evidence>
<dbReference type="AlphaFoldDB" id="A0A7S3ZRA5"/>
<organism evidence="2">
    <name type="scientific">Pelagomonas calceolata</name>
    <dbReference type="NCBI Taxonomy" id="35677"/>
    <lineage>
        <taxon>Eukaryota</taxon>
        <taxon>Sar</taxon>
        <taxon>Stramenopiles</taxon>
        <taxon>Ochrophyta</taxon>
        <taxon>Pelagophyceae</taxon>
        <taxon>Pelagomonadales</taxon>
        <taxon>Pelagomonadaceae</taxon>
        <taxon>Pelagomonas</taxon>
    </lineage>
</organism>
<dbReference type="EMBL" id="CAKKNE010000003">
    <property type="protein sequence ID" value="CAH0370346.1"/>
    <property type="molecule type" value="Genomic_DNA"/>
</dbReference>
<evidence type="ECO:0000256" key="1">
    <source>
        <dbReference type="SAM" id="MobiDB-lite"/>
    </source>
</evidence>
<feature type="region of interest" description="Disordered" evidence="1">
    <location>
        <begin position="340"/>
        <end position="371"/>
    </location>
</feature>
<feature type="compositionally biased region" description="Polar residues" evidence="1">
    <location>
        <begin position="162"/>
        <end position="174"/>
    </location>
</feature>
<protein>
    <submittedName>
        <fullName evidence="2">Uncharacterized protein</fullName>
    </submittedName>
</protein>
<name>A0A7S3ZRA5_9STRA</name>
<reference evidence="3" key="2">
    <citation type="submission" date="2021-11" db="EMBL/GenBank/DDBJ databases">
        <authorList>
            <consortium name="Genoscope - CEA"/>
            <person name="William W."/>
        </authorList>
    </citation>
    <scope>NUCLEOTIDE SEQUENCE</scope>
</reference>
<sequence>MRPFACFGGAPTARLASSSCLGTNFCDGVGPARPHDGIEVPDSDIDADPTDGPTDDLDGELLSPLEASRGWPREPETWGRRSVISPHRALVAAPDDGTAPGSDRGKSHGSPGAPTRALPPERRSSSDEDTPADGATRSVGSDLTRSSSSSSEEDDDAVTPLKLTTPTKSCLRPQSSCSSLDSESEIEAFEETQKSLRRAEDPRRVRFRDKTLDAVVTIPNLEDYGWRARRDCYWQPEEYAQMARSRVRLERAVLETGGRAVIPGESRRGLGLVCEPETRLARASKIQQTARAVLRMHANGATPGRLARFATDASRWATRNALICAEKDLAAAQDALRDASWTRRAPSPPPSQSYVVSTPVDMPRCDSNTASTDGLASMIRHDSLNDLTDLDRHVHDGSPLSFSEYQTSETRRRIAPATPSPPCAVRSAA</sequence>